<dbReference type="PROSITE" id="PS50126">
    <property type="entry name" value="S1"/>
    <property type="match status" value="5"/>
</dbReference>
<name>A0A347VQ02_9HELI</name>
<keyword evidence="2" id="KW-0689">Ribosomal protein</keyword>
<feature type="domain" description="S1 motif" evidence="6">
    <location>
        <begin position="202"/>
        <end position="270"/>
    </location>
</feature>
<evidence type="ECO:0000256" key="5">
    <source>
        <dbReference type="SAM" id="MobiDB-lite"/>
    </source>
</evidence>
<dbReference type="PANTHER" id="PTHR10724">
    <property type="entry name" value="30S RIBOSOMAL PROTEIN S1"/>
    <property type="match status" value="1"/>
</dbReference>
<evidence type="ECO:0000256" key="2">
    <source>
        <dbReference type="ARBA" id="ARBA00022980"/>
    </source>
</evidence>
<comment type="function">
    <text evidence="4">Binds mRNA; thus facilitating recognition of the initiation point. It is needed to translate mRNA with a short Shine-Dalgarno (SD) purine-rich sequence.</text>
</comment>
<evidence type="ECO:0000313" key="10">
    <source>
        <dbReference type="Proteomes" id="UP000477070"/>
    </source>
</evidence>
<dbReference type="InterPro" id="IPR035104">
    <property type="entry name" value="Ribosomal_protein_S1-like"/>
</dbReference>
<evidence type="ECO:0000256" key="1">
    <source>
        <dbReference type="ARBA" id="ARBA00006767"/>
    </source>
</evidence>
<dbReference type="EMBL" id="JRMP02000003">
    <property type="protein sequence ID" value="TLD95290.1"/>
    <property type="molecule type" value="Genomic_DNA"/>
</dbReference>
<keyword evidence="3" id="KW-0687">Ribonucleoprotein</keyword>
<evidence type="ECO:0000313" key="9">
    <source>
        <dbReference type="Proteomes" id="UP000029714"/>
    </source>
</evidence>
<dbReference type="PRINTS" id="PR00681">
    <property type="entry name" value="RIBOSOMALS1"/>
</dbReference>
<gene>
    <name evidence="7" type="ORF">DCO61_10120</name>
    <name evidence="8" type="ORF">LS64_002770</name>
</gene>
<organism evidence="8 9">
    <name type="scientific">Helicobacter saguini</name>
    <dbReference type="NCBI Taxonomy" id="1548018"/>
    <lineage>
        <taxon>Bacteria</taxon>
        <taxon>Pseudomonadati</taxon>
        <taxon>Campylobacterota</taxon>
        <taxon>Epsilonproteobacteria</taxon>
        <taxon>Campylobacterales</taxon>
        <taxon>Helicobacteraceae</taxon>
        <taxon>Helicobacter</taxon>
    </lineage>
</organism>
<dbReference type="InterPro" id="IPR050437">
    <property type="entry name" value="Ribos_protein_bS1-like"/>
</dbReference>
<feature type="domain" description="S1 motif" evidence="6">
    <location>
        <begin position="287"/>
        <end position="357"/>
    </location>
</feature>
<dbReference type="GO" id="GO:0006412">
    <property type="term" value="P:translation"/>
    <property type="evidence" value="ECO:0007669"/>
    <property type="project" value="TreeGrafter"/>
</dbReference>
<reference evidence="8 9" key="2">
    <citation type="journal article" date="2016" name="Infect. Immun.">
        <title>Helicobacter saguini, a Novel Helicobacter Isolated from Cotton-Top Tamarins with Ulcerative Colitis, Has Proinflammatory Properties and Induces Typhlocolitis and Dysplasia in Gnotobiotic IL-10-/- Mice.</title>
        <authorList>
            <person name="Shen Z."/>
            <person name="Mannion A."/>
            <person name="Whary M.T."/>
            <person name="Muthupalani S."/>
            <person name="Sheh A."/>
            <person name="Feng Y."/>
            <person name="Gong G."/>
            <person name="Vandamme P."/>
            <person name="Holcombe H.R."/>
            <person name="Paster B.J."/>
            <person name="Fox J.G."/>
        </authorList>
    </citation>
    <scope>NUCLEOTIDE SEQUENCE [LARGE SCALE GENOMIC DNA]</scope>
    <source>
        <strain evidence="8 9">MIT 97-6194</strain>
    </source>
</reference>
<comment type="similarity">
    <text evidence="1">Belongs to the bacterial ribosomal protein bS1 family.</text>
</comment>
<dbReference type="EMBL" id="QBIU01000002">
    <property type="protein sequence ID" value="MWV70342.1"/>
    <property type="molecule type" value="Genomic_DNA"/>
</dbReference>
<dbReference type="STRING" id="1548018.LS64_07950"/>
<evidence type="ECO:0000313" key="8">
    <source>
        <dbReference type="EMBL" id="TLD95290.1"/>
    </source>
</evidence>
<dbReference type="Pfam" id="PF00575">
    <property type="entry name" value="S1"/>
    <property type="match status" value="4"/>
</dbReference>
<accession>A0A347VQ02</accession>
<feature type="domain" description="S1 motif" evidence="6">
    <location>
        <begin position="374"/>
        <end position="443"/>
    </location>
</feature>
<reference evidence="8" key="3">
    <citation type="submission" date="2018-04" db="EMBL/GenBank/DDBJ databases">
        <authorList>
            <person name="Sheh A."/>
            <person name="Shen Z."/>
            <person name="Mannion A.J."/>
            <person name="Fox J.G."/>
        </authorList>
    </citation>
    <scope>NUCLEOTIDE SEQUENCE</scope>
    <source>
        <strain evidence="8">MIT 97-6194</strain>
    </source>
</reference>
<evidence type="ECO:0000313" key="7">
    <source>
        <dbReference type="EMBL" id="MWV70342.1"/>
    </source>
</evidence>
<dbReference type="AlphaFoldDB" id="A0A347VQ02"/>
<evidence type="ECO:0000256" key="4">
    <source>
        <dbReference type="ARBA" id="ARBA00025604"/>
    </source>
</evidence>
<sequence length="565" mass="63781">MLVSPEKIDEMYADVGGDFTELFDLHKDDDDDGSVRDGKIIKIDNEFVMVDVQEKKEARMSVDEIKDSKGNLLFKEGDTLQVFVSHKGGLKVSYKKAHKYQKIQQEIESLGANYKDKVVDGVIVKRNKGGFVVESKSGVEYFMPKQYSGIRDDAKGVVGKEVKACIVDVRKESSSIVISRKRYLDMNSSLQKENAKKLIESGLAYDGIVRSITDFGMFVDVGGVEGLVHLSEISHKGRVNPHKLYKVGDKVQVKPLEYNEEKNKLSFSMRALFDDPWKDITNDIKVGYVIRVSVSNIESYGAFVDLGNDIEGFLHISEMSWEKNVKRVEDILKVGQEIDVEVIEIDSNNRKLRVSLKKTQDKPFIKFAKEHKVGDVIKGKVASVLPFGVFVNLAKGVDGLLHNEDAFWDKNKKCADVFKEGDSIEVKIEKIDKANEKISLNKKILSESPCEEFAKKHNIDDEIIGKVIDIKDFGVFIKVEGEGIDALIRNEDIDKHTKENLKVGDSIKAALVSIDKKANRVRLSVRRLYKKQEQQELREYNSKHDSKQKSTLGDALGNALKELKK</sequence>
<evidence type="ECO:0000256" key="3">
    <source>
        <dbReference type="ARBA" id="ARBA00023274"/>
    </source>
</evidence>
<proteinExistence type="inferred from homology"/>
<dbReference type="Proteomes" id="UP000029714">
    <property type="component" value="Unassembled WGS sequence"/>
</dbReference>
<reference evidence="8 9" key="1">
    <citation type="journal article" date="2014" name="Genome Announc.">
        <title>Draft genome sequences of eight enterohepatic helicobacter species isolated from both laboratory and wild rodents.</title>
        <authorList>
            <person name="Sheh A."/>
            <person name="Shen Z."/>
            <person name="Fox J.G."/>
        </authorList>
    </citation>
    <scope>NUCLEOTIDE SEQUENCE [LARGE SCALE GENOMIC DNA]</scope>
    <source>
        <strain evidence="8 9">MIT 97-6194</strain>
    </source>
</reference>
<dbReference type="GO" id="GO:0003735">
    <property type="term" value="F:structural constituent of ribosome"/>
    <property type="evidence" value="ECO:0007669"/>
    <property type="project" value="TreeGrafter"/>
</dbReference>
<dbReference type="GO" id="GO:0022627">
    <property type="term" value="C:cytosolic small ribosomal subunit"/>
    <property type="evidence" value="ECO:0007669"/>
    <property type="project" value="TreeGrafter"/>
</dbReference>
<feature type="domain" description="S1 motif" evidence="6">
    <location>
        <begin position="460"/>
        <end position="526"/>
    </location>
</feature>
<evidence type="ECO:0000259" key="6">
    <source>
        <dbReference type="PROSITE" id="PS50126"/>
    </source>
</evidence>
<feature type="compositionally biased region" description="Basic and acidic residues" evidence="5">
    <location>
        <begin position="534"/>
        <end position="548"/>
    </location>
</feature>
<dbReference type="OrthoDB" id="9804077at2"/>
<dbReference type="Proteomes" id="UP000477070">
    <property type="component" value="Unassembled WGS sequence"/>
</dbReference>
<keyword evidence="9" id="KW-1185">Reference proteome</keyword>
<dbReference type="CDD" id="cd04465">
    <property type="entry name" value="S1_RPS1_repeat_ec2_hs2"/>
    <property type="match status" value="1"/>
</dbReference>
<reference evidence="7 10" key="4">
    <citation type="submission" date="2019-12" db="EMBL/GenBank/DDBJ databases">
        <title>Multi-Generational Helicobacter saguini Isolates.</title>
        <authorList>
            <person name="Mannion A."/>
            <person name="Shen Z."/>
            <person name="Fox J.G."/>
        </authorList>
    </citation>
    <scope>NUCLEOTIDE SEQUENCE [LARGE SCALE GENOMIC DNA]</scope>
    <source>
        <strain evidence="7">16-048</strain>
        <strain evidence="10">16-048 (F4)</strain>
    </source>
</reference>
<dbReference type="InterPro" id="IPR012340">
    <property type="entry name" value="NA-bd_OB-fold"/>
</dbReference>
<dbReference type="PANTHER" id="PTHR10724:SF7">
    <property type="entry name" value="SMALL RIBOSOMAL SUBUNIT PROTEIN BS1C"/>
    <property type="match status" value="1"/>
</dbReference>
<dbReference type="InterPro" id="IPR003029">
    <property type="entry name" value="S1_domain"/>
</dbReference>
<dbReference type="SMART" id="SM00316">
    <property type="entry name" value="S1"/>
    <property type="match status" value="6"/>
</dbReference>
<comment type="caution">
    <text evidence="8">The sequence shown here is derived from an EMBL/GenBank/DDBJ whole genome shotgun (WGS) entry which is preliminary data.</text>
</comment>
<dbReference type="RefSeq" id="WP_034572092.1">
    <property type="nucleotide sequence ID" value="NZ_JRMP02000003.1"/>
</dbReference>
<dbReference type="Gene3D" id="2.40.50.140">
    <property type="entry name" value="Nucleic acid-binding proteins"/>
    <property type="match status" value="5"/>
</dbReference>
<protein>
    <submittedName>
        <fullName evidence="8">S1 RNA-binding domain-containing protein</fullName>
    </submittedName>
</protein>
<dbReference type="FunFam" id="2.40.50.140:FF:000103">
    <property type="entry name" value="protein RRP5 homolog"/>
    <property type="match status" value="1"/>
</dbReference>
<dbReference type="SUPFAM" id="SSF50249">
    <property type="entry name" value="Nucleic acid-binding proteins"/>
    <property type="match status" value="6"/>
</dbReference>
<feature type="domain" description="S1 motif" evidence="6">
    <location>
        <begin position="116"/>
        <end position="181"/>
    </location>
</feature>
<feature type="region of interest" description="Disordered" evidence="5">
    <location>
        <begin position="534"/>
        <end position="565"/>
    </location>
</feature>
<dbReference type="GO" id="GO:0003729">
    <property type="term" value="F:mRNA binding"/>
    <property type="evidence" value="ECO:0007669"/>
    <property type="project" value="TreeGrafter"/>
</dbReference>